<keyword evidence="2" id="KW-0012">Acyltransferase</keyword>
<name>A0A1B7N6U0_9AGAM</name>
<gene>
    <name evidence="6" type="ORF">K503DRAFT_768487</name>
</gene>
<dbReference type="PANTHER" id="PTHR43792">
    <property type="entry name" value="GNAT FAMILY, PUTATIVE (AFU_ORTHOLOGUE AFUA_3G00765)-RELATED-RELATED"/>
    <property type="match status" value="1"/>
</dbReference>
<feature type="region of interest" description="Disordered" evidence="4">
    <location>
        <begin position="321"/>
        <end position="443"/>
    </location>
</feature>
<feature type="compositionally biased region" description="Low complexity" evidence="4">
    <location>
        <begin position="328"/>
        <end position="338"/>
    </location>
</feature>
<dbReference type="EMBL" id="KV448208">
    <property type="protein sequence ID" value="OAX40543.1"/>
    <property type="molecule type" value="Genomic_DNA"/>
</dbReference>
<dbReference type="AlphaFoldDB" id="A0A1B7N6U0"/>
<dbReference type="InterPro" id="IPR000182">
    <property type="entry name" value="GNAT_dom"/>
</dbReference>
<dbReference type="Proteomes" id="UP000092154">
    <property type="component" value="Unassembled WGS sequence"/>
</dbReference>
<dbReference type="Pfam" id="PF13302">
    <property type="entry name" value="Acetyltransf_3"/>
    <property type="match status" value="1"/>
</dbReference>
<proteinExistence type="inferred from homology"/>
<keyword evidence="1" id="KW-0808">Transferase</keyword>
<dbReference type="SUPFAM" id="SSF55729">
    <property type="entry name" value="Acyl-CoA N-acyltransferases (Nat)"/>
    <property type="match status" value="1"/>
</dbReference>
<evidence type="ECO:0000256" key="2">
    <source>
        <dbReference type="ARBA" id="ARBA00023315"/>
    </source>
</evidence>
<accession>A0A1B7N6U0</accession>
<dbReference type="InterPro" id="IPR051531">
    <property type="entry name" value="N-acetyltransferase"/>
</dbReference>
<protein>
    <recommendedName>
        <fullName evidence="5">N-acetyltransferase domain-containing protein</fullName>
    </recommendedName>
</protein>
<evidence type="ECO:0000256" key="1">
    <source>
        <dbReference type="ARBA" id="ARBA00022679"/>
    </source>
</evidence>
<evidence type="ECO:0000256" key="3">
    <source>
        <dbReference type="ARBA" id="ARBA00038502"/>
    </source>
</evidence>
<dbReference type="InParanoid" id="A0A1B7N6U0"/>
<dbReference type="GO" id="GO:0016747">
    <property type="term" value="F:acyltransferase activity, transferring groups other than amino-acyl groups"/>
    <property type="evidence" value="ECO:0007669"/>
    <property type="project" value="InterPro"/>
</dbReference>
<keyword evidence="7" id="KW-1185">Reference proteome</keyword>
<dbReference type="InterPro" id="IPR016181">
    <property type="entry name" value="Acyl_CoA_acyltransferase"/>
</dbReference>
<comment type="similarity">
    <text evidence="3">Belongs to the acetyltransferase family. RimJ subfamily.</text>
</comment>
<dbReference type="Gene3D" id="3.40.630.30">
    <property type="match status" value="1"/>
</dbReference>
<evidence type="ECO:0000259" key="5">
    <source>
        <dbReference type="Pfam" id="PF13302"/>
    </source>
</evidence>
<evidence type="ECO:0000313" key="7">
    <source>
        <dbReference type="Proteomes" id="UP000092154"/>
    </source>
</evidence>
<sequence>MITQSQNIALQLYFSDYQNDARVLALWNKLRESAVEAMEAPIPYLSIFGEECLFCAIVMKKNPNITQSSDKQVMARNIVDEVGDSSIDPTQGPHDDEPIGIVYVTAAPAQSVAGEANVGIVMASSYQRKGYAREAVELVLRWVFDELKFHRVQAAIMETPQKDRVMRVFIGQGFTHEGTRRRSVFKKESEDVGGGVWKDVTYLAMLDTEWALRDILHKSGPAPTLWDEMFVRHTREREDMVKWDEKHNRVRRMSSTETLRNGEAPLKANSAIDAWPSDFESSSSRQSSCYGSVPPSPLHGTGVAAISNDMLEYLEFAEEDTDAVSRQSSPSPYSFSFPSPNPIPSRSPSVSSSVSTFDSDDSDDESGVPPRWRVLHGIPNSGASSSSSGRLSWAGHPLIISRSGSVSGGSESESESWSDATDGPDASGSDWDMMSEPERVHSN</sequence>
<feature type="compositionally biased region" description="Low complexity" evidence="4">
    <location>
        <begin position="381"/>
        <end position="418"/>
    </location>
</feature>
<dbReference type="OrthoDB" id="64477at2759"/>
<dbReference type="CDD" id="cd04301">
    <property type="entry name" value="NAT_SF"/>
    <property type="match status" value="1"/>
</dbReference>
<feature type="domain" description="N-acetyltransferase" evidence="5">
    <location>
        <begin position="96"/>
        <end position="158"/>
    </location>
</feature>
<organism evidence="6 7">
    <name type="scientific">Rhizopogon vinicolor AM-OR11-026</name>
    <dbReference type="NCBI Taxonomy" id="1314800"/>
    <lineage>
        <taxon>Eukaryota</taxon>
        <taxon>Fungi</taxon>
        <taxon>Dikarya</taxon>
        <taxon>Basidiomycota</taxon>
        <taxon>Agaricomycotina</taxon>
        <taxon>Agaricomycetes</taxon>
        <taxon>Agaricomycetidae</taxon>
        <taxon>Boletales</taxon>
        <taxon>Suillineae</taxon>
        <taxon>Rhizopogonaceae</taxon>
        <taxon>Rhizopogon</taxon>
    </lineage>
</organism>
<reference evidence="6 7" key="1">
    <citation type="submission" date="2016-06" db="EMBL/GenBank/DDBJ databases">
        <title>Comparative genomics of the ectomycorrhizal sister species Rhizopogon vinicolor and Rhizopogon vesiculosus (Basidiomycota: Boletales) reveals a divergence of the mating type B locus.</title>
        <authorList>
            <consortium name="DOE Joint Genome Institute"/>
            <person name="Mujic A.B."/>
            <person name="Kuo A."/>
            <person name="Tritt A."/>
            <person name="Lipzen A."/>
            <person name="Chen C."/>
            <person name="Johnson J."/>
            <person name="Sharma A."/>
            <person name="Barry K."/>
            <person name="Grigoriev I.V."/>
            <person name="Spatafora J.W."/>
        </authorList>
    </citation>
    <scope>NUCLEOTIDE SEQUENCE [LARGE SCALE GENOMIC DNA]</scope>
    <source>
        <strain evidence="6 7">AM-OR11-026</strain>
    </source>
</reference>
<evidence type="ECO:0000256" key="4">
    <source>
        <dbReference type="SAM" id="MobiDB-lite"/>
    </source>
</evidence>
<dbReference type="PANTHER" id="PTHR43792:SF8">
    <property type="entry name" value="[RIBOSOMAL PROTEIN US5]-ALANINE N-ACETYLTRANSFERASE"/>
    <property type="match status" value="1"/>
</dbReference>
<evidence type="ECO:0000313" key="6">
    <source>
        <dbReference type="EMBL" id="OAX40543.1"/>
    </source>
</evidence>
<feature type="compositionally biased region" description="Low complexity" evidence="4">
    <location>
        <begin position="346"/>
        <end position="357"/>
    </location>
</feature>